<organism evidence="2 3">
    <name type="scientific">Actinocorallia longicatena</name>
    <dbReference type="NCBI Taxonomy" id="111803"/>
    <lineage>
        <taxon>Bacteria</taxon>
        <taxon>Bacillati</taxon>
        <taxon>Actinomycetota</taxon>
        <taxon>Actinomycetes</taxon>
        <taxon>Streptosporangiales</taxon>
        <taxon>Thermomonosporaceae</taxon>
        <taxon>Actinocorallia</taxon>
    </lineage>
</organism>
<protein>
    <submittedName>
        <fullName evidence="2">Uncharacterized protein</fullName>
    </submittedName>
</protein>
<dbReference type="EMBL" id="BAAAUV010000001">
    <property type="protein sequence ID" value="GAA3195261.1"/>
    <property type="molecule type" value="Genomic_DNA"/>
</dbReference>
<feature type="coiled-coil region" evidence="1">
    <location>
        <begin position="23"/>
        <end position="50"/>
    </location>
</feature>
<reference evidence="3" key="1">
    <citation type="journal article" date="2019" name="Int. J. Syst. Evol. Microbiol.">
        <title>The Global Catalogue of Microorganisms (GCM) 10K type strain sequencing project: providing services to taxonomists for standard genome sequencing and annotation.</title>
        <authorList>
            <consortium name="The Broad Institute Genomics Platform"/>
            <consortium name="The Broad Institute Genome Sequencing Center for Infectious Disease"/>
            <person name="Wu L."/>
            <person name="Ma J."/>
        </authorList>
    </citation>
    <scope>NUCLEOTIDE SEQUENCE [LARGE SCALE GENOMIC DNA]</scope>
    <source>
        <strain evidence="3">JCM 9377</strain>
    </source>
</reference>
<dbReference type="Proteomes" id="UP001501237">
    <property type="component" value="Unassembled WGS sequence"/>
</dbReference>
<proteinExistence type="predicted"/>
<comment type="caution">
    <text evidence="2">The sequence shown here is derived from an EMBL/GenBank/DDBJ whole genome shotgun (WGS) entry which is preliminary data.</text>
</comment>
<evidence type="ECO:0000313" key="2">
    <source>
        <dbReference type="EMBL" id="GAA3195261.1"/>
    </source>
</evidence>
<evidence type="ECO:0000313" key="3">
    <source>
        <dbReference type="Proteomes" id="UP001501237"/>
    </source>
</evidence>
<name>A0ABP6Q397_9ACTN</name>
<keyword evidence="1" id="KW-0175">Coiled coil</keyword>
<accession>A0ABP6Q397</accession>
<gene>
    <name evidence="2" type="ORF">GCM10010468_05420</name>
</gene>
<evidence type="ECO:0000256" key="1">
    <source>
        <dbReference type="SAM" id="Coils"/>
    </source>
</evidence>
<keyword evidence="3" id="KW-1185">Reference proteome</keyword>
<sequence>MKWLKKFQGRRVTQREKAAAARTAAAEARLKETEAKIHELADQARKDLKAGR</sequence>